<accession>A0A222WM51</accession>
<keyword evidence="4" id="KW-0732">Signal</keyword>
<evidence type="ECO:0000256" key="2">
    <source>
        <dbReference type="ARBA" id="ARBA00007886"/>
    </source>
</evidence>
<keyword evidence="7" id="KW-0449">Lipoprotein</keyword>
<dbReference type="RefSeq" id="WP_094155115.1">
    <property type="nucleotide sequence ID" value="NZ_CP020028.1"/>
</dbReference>
<dbReference type="GO" id="GO:0009847">
    <property type="term" value="P:spore germination"/>
    <property type="evidence" value="ECO:0007669"/>
    <property type="project" value="InterPro"/>
</dbReference>
<keyword evidence="5" id="KW-0472">Membrane</keyword>
<dbReference type="InterPro" id="IPR008844">
    <property type="entry name" value="Spore_GerAC-like"/>
</dbReference>
<evidence type="ECO:0000259" key="9">
    <source>
        <dbReference type="Pfam" id="PF25198"/>
    </source>
</evidence>
<dbReference type="STRING" id="172713.GCA_001705305_04773"/>
<dbReference type="Proteomes" id="UP000214666">
    <property type="component" value="Chromosome"/>
</dbReference>
<evidence type="ECO:0000259" key="8">
    <source>
        <dbReference type="Pfam" id="PF05504"/>
    </source>
</evidence>
<dbReference type="PROSITE" id="PS51257">
    <property type="entry name" value="PROKAR_LIPOPROTEIN"/>
    <property type="match status" value="1"/>
</dbReference>
<dbReference type="Gene3D" id="3.30.300.210">
    <property type="entry name" value="Nutrient germinant receptor protein C, domain 3"/>
    <property type="match status" value="1"/>
</dbReference>
<keyword evidence="6" id="KW-0564">Palmitate</keyword>
<keyword evidence="11" id="KW-1185">Reference proteome</keyword>
<dbReference type="InterPro" id="IPR038501">
    <property type="entry name" value="Spore_GerAC_C_sf"/>
</dbReference>
<feature type="domain" description="Spore germination protein N-terminal" evidence="9">
    <location>
        <begin position="26"/>
        <end position="201"/>
    </location>
</feature>
<sequence length="401" mass="45372">MKTWIRTWIKTAVFIPLLLVLGGCWDRTELNDLALITALAFDKVENNQVRATVQFVLPQNQSGGGTTGGGAMGGGAARRTSVRSETGFDITDALSKLQRVIPREMFWGQCRIYIFSESVARTGIREHLDFLIRFPETRERAYMFVSKGEAASALELFPPIENSSAEVLRKLSDLRIGIRVTMHQLSLMLSGDSRTAILPMIYILPKTESAGPFQTIPYLLGSAVFKNDKMVGQISERVTKGVLWLRNEVKGYTVVFKPEGSEGLMSLKPVKANVKLIPKIEGETWKMTVRVRTEGDIIQNGTIMDPMNPQLLAVISKGFKDDVRKRIESALYEVQRRHKTDVFNFAQTFQRKYPKQWEKMKDRWDEQFSKVEVNTEIEAKILRPGLISSPEGVPKEEVKKK</sequence>
<feature type="domain" description="Spore germination GerAC-like C-terminal" evidence="8">
    <location>
        <begin position="221"/>
        <end position="385"/>
    </location>
</feature>
<organism evidence="10 11">
    <name type="scientific">Paenibacillus kribbensis</name>
    <dbReference type="NCBI Taxonomy" id="172713"/>
    <lineage>
        <taxon>Bacteria</taxon>
        <taxon>Bacillati</taxon>
        <taxon>Bacillota</taxon>
        <taxon>Bacilli</taxon>
        <taxon>Bacillales</taxon>
        <taxon>Paenibacillaceae</taxon>
        <taxon>Paenibacillus</taxon>
    </lineage>
</organism>
<evidence type="ECO:0000313" key="11">
    <source>
        <dbReference type="Proteomes" id="UP000214666"/>
    </source>
</evidence>
<evidence type="ECO:0000313" key="10">
    <source>
        <dbReference type="EMBL" id="ASR47537.1"/>
    </source>
</evidence>
<protein>
    <submittedName>
        <fullName evidence="10">Spore gernimation protein GerC</fullName>
    </submittedName>
</protein>
<dbReference type="InterPro" id="IPR057336">
    <property type="entry name" value="GerAC_N"/>
</dbReference>
<dbReference type="GO" id="GO:0016020">
    <property type="term" value="C:membrane"/>
    <property type="evidence" value="ECO:0007669"/>
    <property type="project" value="UniProtKB-SubCell"/>
</dbReference>
<evidence type="ECO:0000256" key="1">
    <source>
        <dbReference type="ARBA" id="ARBA00004635"/>
    </source>
</evidence>
<dbReference type="OrthoDB" id="9816067at2"/>
<dbReference type="NCBIfam" id="TIGR02887">
    <property type="entry name" value="spore_ger_x_C"/>
    <property type="match status" value="1"/>
</dbReference>
<dbReference type="Pfam" id="PF25198">
    <property type="entry name" value="Spore_GerAC_N"/>
    <property type="match status" value="1"/>
</dbReference>
<comment type="similarity">
    <text evidence="2">Belongs to the GerABKC lipoprotein family.</text>
</comment>
<keyword evidence="3" id="KW-0309">Germination</keyword>
<dbReference type="EMBL" id="CP020028">
    <property type="protein sequence ID" value="ASR47537.1"/>
    <property type="molecule type" value="Genomic_DNA"/>
</dbReference>
<reference evidence="10 11" key="1">
    <citation type="submission" date="2017-03" db="EMBL/GenBank/DDBJ databases">
        <title>Complete genome sequence of Paenibacillus Kribbensis producing bioflocculants.</title>
        <authorList>
            <person name="Lee H.-G."/>
            <person name="Oh H.-M."/>
        </authorList>
    </citation>
    <scope>NUCLEOTIDE SEQUENCE [LARGE SCALE GENOMIC DNA]</scope>
    <source>
        <strain evidence="10 11">AM49</strain>
    </source>
</reference>
<proteinExistence type="inferred from homology"/>
<dbReference type="Gene3D" id="6.20.190.10">
    <property type="entry name" value="Nutrient germinant receptor protein C, domain 1"/>
    <property type="match status" value="1"/>
</dbReference>
<gene>
    <name evidence="10" type="ORF">B4V02_13065</name>
</gene>
<dbReference type="InterPro" id="IPR046953">
    <property type="entry name" value="Spore_GerAC-like_C"/>
</dbReference>
<evidence type="ECO:0000256" key="3">
    <source>
        <dbReference type="ARBA" id="ARBA00022544"/>
    </source>
</evidence>
<evidence type="ECO:0000256" key="6">
    <source>
        <dbReference type="ARBA" id="ARBA00023139"/>
    </source>
</evidence>
<evidence type="ECO:0000256" key="7">
    <source>
        <dbReference type="ARBA" id="ARBA00023288"/>
    </source>
</evidence>
<dbReference type="AlphaFoldDB" id="A0A222WM51"/>
<comment type="subcellular location">
    <subcellularLocation>
        <location evidence="1">Membrane</location>
        <topology evidence="1">Lipid-anchor</topology>
    </subcellularLocation>
</comment>
<evidence type="ECO:0000256" key="4">
    <source>
        <dbReference type="ARBA" id="ARBA00022729"/>
    </source>
</evidence>
<evidence type="ECO:0000256" key="5">
    <source>
        <dbReference type="ARBA" id="ARBA00023136"/>
    </source>
</evidence>
<dbReference type="PANTHER" id="PTHR35789:SF1">
    <property type="entry name" value="SPORE GERMINATION PROTEIN B3"/>
    <property type="match status" value="1"/>
</dbReference>
<dbReference type="KEGG" id="pkb:B4V02_13065"/>
<dbReference type="Pfam" id="PF05504">
    <property type="entry name" value="Spore_GerAC"/>
    <property type="match status" value="1"/>
</dbReference>
<dbReference type="PANTHER" id="PTHR35789">
    <property type="entry name" value="SPORE GERMINATION PROTEIN B3"/>
    <property type="match status" value="1"/>
</dbReference>
<name>A0A222WM51_9BACL</name>